<keyword evidence="1" id="KW-0472">Membrane</keyword>
<keyword evidence="1" id="KW-0812">Transmembrane</keyword>
<protein>
    <submittedName>
        <fullName evidence="3">Uncharacterized protein</fullName>
    </submittedName>
</protein>
<dbReference type="EMBL" id="AFNT02000015">
    <property type="protein sequence ID" value="ERJ06408.1"/>
    <property type="molecule type" value="Genomic_DNA"/>
</dbReference>
<evidence type="ECO:0000313" key="5">
    <source>
        <dbReference type="Proteomes" id="UP000015381"/>
    </source>
</evidence>
<sequence>MPQLTRWIEEFFYAYLYGDWESVSHSLWVYGHLSILLATALVGYTFARQRYLLTLLVLPFPLVYFYKRHQKARTYKVQSDTPIEPGEDYDPNEHR</sequence>
<gene>
    <name evidence="3" type="ORF">HLRTI_001482</name>
    <name evidence="2" type="ORF">HTIA_2242</name>
</gene>
<feature type="transmembrane region" description="Helical" evidence="1">
    <location>
        <begin position="50"/>
        <end position="66"/>
    </location>
</feature>
<reference evidence="2 5" key="3">
    <citation type="journal article" date="2014" name="Environ. Microbiol.">
        <title>Halorhabdus tiamatea: proteogenomics and glycosidase activity measurements identify the first cultivated euryarchaeon from a deep-sea anoxic brine lake as potential polysaccharide degrader.</title>
        <authorList>
            <person name="Werner J."/>
            <person name="Ferrer M."/>
            <person name="Michel G."/>
            <person name="Mann A.J."/>
            <person name="Huang S."/>
            <person name="Juarez S."/>
            <person name="Ciordia S."/>
            <person name="Albar J.P."/>
            <person name="Alcaide M."/>
            <person name="La Cono V."/>
            <person name="Yakimov M.M."/>
            <person name="Antunes A."/>
            <person name="Taborda M."/>
            <person name="Da Costa M.S."/>
            <person name="Amann R.I."/>
            <person name="Gloeckner F.O."/>
            <person name="Golyshina O.V."/>
            <person name="Golyshin P.N."/>
            <person name="Teeling H."/>
        </authorList>
    </citation>
    <scope>NUCLEOTIDE SEQUENCE [LARGE SCALE GENOMIC DNA]</scope>
    <source>
        <strain evidence="5">SARL4B</strain>
        <strain evidence="2">Type strain: SARL4B</strain>
    </source>
</reference>
<dbReference type="GeneID" id="23799211"/>
<accession>F7PFI7</accession>
<dbReference type="eggNOG" id="arCOG15060">
    <property type="taxonomic scope" value="Archaea"/>
</dbReference>
<dbReference type="Proteomes" id="UP000003861">
    <property type="component" value="Unassembled WGS sequence"/>
</dbReference>
<dbReference type="HOGENOM" id="CLU_2366116_0_0_2"/>
<keyword evidence="1" id="KW-1133">Transmembrane helix</keyword>
<evidence type="ECO:0000313" key="3">
    <source>
        <dbReference type="EMBL" id="ERJ06408.1"/>
    </source>
</evidence>
<dbReference type="STRING" id="1033806.HTIA_2242"/>
<reference evidence="3 4" key="2">
    <citation type="journal article" date="2013" name="PLoS ONE">
        <title>INDIGO - INtegrated Data Warehouse of MIcrobial GenOmes with Examples from the Red Sea Extremophiles.</title>
        <authorList>
            <person name="Alam I."/>
            <person name="Antunes A."/>
            <person name="Kamau A.A."/>
            <person name="Ba Alawi W."/>
            <person name="Kalkatawi M."/>
            <person name="Stingl U."/>
            <person name="Bajic V.B."/>
        </authorList>
    </citation>
    <scope>NUCLEOTIDE SEQUENCE [LARGE SCALE GENOMIC DNA]</scope>
    <source>
        <strain evidence="3 4">SARL4B</strain>
    </source>
</reference>
<feature type="transmembrane region" description="Helical" evidence="1">
    <location>
        <begin position="27"/>
        <end position="44"/>
    </location>
</feature>
<dbReference type="AlphaFoldDB" id="F7PFI7"/>
<dbReference type="OrthoDB" id="376819at2157"/>
<dbReference type="Proteomes" id="UP000015381">
    <property type="component" value="Chromosome I"/>
</dbReference>
<reference evidence="3 4" key="1">
    <citation type="journal article" date="2011" name="J. Bacteriol.">
        <title>Genome sequence of Halorhabdus tiamatea, the first archaeon isolated from a deep-sea anoxic brine lake.</title>
        <authorList>
            <person name="Antunes A."/>
            <person name="Alam I."/>
            <person name="Bajic V.B."/>
            <person name="Stingl U."/>
        </authorList>
    </citation>
    <scope>NUCLEOTIDE SEQUENCE [LARGE SCALE GENOMIC DNA]</scope>
    <source>
        <strain evidence="3 4">SARL4B</strain>
    </source>
</reference>
<proteinExistence type="predicted"/>
<dbReference type="KEGG" id="hti:HTIA_2242"/>
<organism evidence="3 4">
    <name type="scientific">Halorhabdus tiamatea SARL4B</name>
    <dbReference type="NCBI Taxonomy" id="1033806"/>
    <lineage>
        <taxon>Archaea</taxon>
        <taxon>Methanobacteriati</taxon>
        <taxon>Methanobacteriota</taxon>
        <taxon>Stenosarchaea group</taxon>
        <taxon>Halobacteria</taxon>
        <taxon>Halobacteriales</taxon>
        <taxon>Haloarculaceae</taxon>
        <taxon>Halorhabdus</taxon>
    </lineage>
</organism>
<keyword evidence="5" id="KW-1185">Reference proteome</keyword>
<name>F7PFI7_9EURY</name>
<dbReference type="EMBL" id="HF571520">
    <property type="protein sequence ID" value="CCQ34353.1"/>
    <property type="molecule type" value="Genomic_DNA"/>
</dbReference>
<evidence type="ECO:0000313" key="2">
    <source>
        <dbReference type="EMBL" id="CCQ34353.1"/>
    </source>
</evidence>
<evidence type="ECO:0000256" key="1">
    <source>
        <dbReference type="SAM" id="Phobius"/>
    </source>
</evidence>
<dbReference type="RefSeq" id="WP_008523784.1">
    <property type="nucleotide sequence ID" value="NC_021921.1"/>
</dbReference>
<evidence type="ECO:0000313" key="4">
    <source>
        <dbReference type="Proteomes" id="UP000003861"/>
    </source>
</evidence>